<dbReference type="Proteomes" id="UP000054596">
    <property type="component" value="Unassembled WGS sequence"/>
</dbReference>
<evidence type="ECO:0000313" key="4">
    <source>
        <dbReference type="Proteomes" id="UP000054596"/>
    </source>
</evidence>
<dbReference type="RefSeq" id="WP_086966449.1">
    <property type="nucleotide sequence ID" value="NZ_FCOJ02000007.1"/>
</dbReference>
<dbReference type="InterPro" id="IPR042100">
    <property type="entry name" value="Bug_dom1"/>
</dbReference>
<name>A0A157ZYK8_9BURK</name>
<evidence type="ECO:0000256" key="2">
    <source>
        <dbReference type="SAM" id="SignalP"/>
    </source>
</evidence>
<dbReference type="PIRSF" id="PIRSF017082">
    <property type="entry name" value="YflP"/>
    <property type="match status" value="1"/>
</dbReference>
<dbReference type="Gene3D" id="3.40.190.150">
    <property type="entry name" value="Bordetella uptake gene, domain 1"/>
    <property type="match status" value="1"/>
</dbReference>
<sequence length="319" mass="33985">MWKFLKAAILMAVCAASAVAAAEYPDHPIKLIISNAPGGGTDITGRIIAEGLSKKLGQAVVVENHPGAAGIIGDGIAAKAPADGYSILYDSASFTVNPAIRKLSYDPVNDFIPLSLSVTQPNVLVVAASSPIKTLQDYIQAAKDHPGKITFGSAGIGTGQHMTGELFRQRAHVDILHVPYKAGAAVYVDLIGGQITSYFANLGSAMEYIRSGKLRALAVTSAQRNPRLPNVPTLSESGFPDFVVYEWAGAYVPKGTPPAVVDQLSKDFESVVHQEQVKKALEVAGVDVVGNSPTDFRKFLDEEFKRWNDLAKANNIRAQ</sequence>
<dbReference type="Gene3D" id="3.40.190.10">
    <property type="entry name" value="Periplasmic binding protein-like II"/>
    <property type="match status" value="1"/>
</dbReference>
<dbReference type="Pfam" id="PF03401">
    <property type="entry name" value="TctC"/>
    <property type="match status" value="1"/>
</dbReference>
<dbReference type="InterPro" id="IPR005064">
    <property type="entry name" value="BUG"/>
</dbReference>
<dbReference type="EMBL" id="FCOJ02000007">
    <property type="protein sequence ID" value="SAK50559.1"/>
    <property type="molecule type" value="Genomic_DNA"/>
</dbReference>
<accession>A0A157ZYK8</accession>
<comment type="similarity">
    <text evidence="1">Belongs to the UPF0065 (bug) family.</text>
</comment>
<organism evidence="3 4">
    <name type="scientific">Caballeronia glebae</name>
    <dbReference type="NCBI Taxonomy" id="1777143"/>
    <lineage>
        <taxon>Bacteria</taxon>
        <taxon>Pseudomonadati</taxon>
        <taxon>Pseudomonadota</taxon>
        <taxon>Betaproteobacteria</taxon>
        <taxon>Burkholderiales</taxon>
        <taxon>Burkholderiaceae</taxon>
        <taxon>Caballeronia</taxon>
    </lineage>
</organism>
<dbReference type="CDD" id="cd13578">
    <property type="entry name" value="PBP2_Bug27"/>
    <property type="match status" value="1"/>
</dbReference>
<reference evidence="3" key="1">
    <citation type="submission" date="2016-01" db="EMBL/GenBank/DDBJ databases">
        <authorList>
            <person name="Peeters C."/>
        </authorList>
    </citation>
    <scope>NUCLEOTIDE SEQUENCE [LARGE SCALE GENOMIC DNA]</scope>
    <source>
        <strain evidence="3">LMG 29325</strain>
    </source>
</reference>
<protein>
    <submittedName>
        <fullName evidence="3">Tripartite tricarboxylate transporter family receptor</fullName>
    </submittedName>
</protein>
<proteinExistence type="inferred from homology"/>
<evidence type="ECO:0000313" key="3">
    <source>
        <dbReference type="EMBL" id="SAK50559.1"/>
    </source>
</evidence>
<dbReference type="AlphaFoldDB" id="A0A157ZYK8"/>
<keyword evidence="3" id="KW-0675">Receptor</keyword>
<dbReference type="PANTHER" id="PTHR42928">
    <property type="entry name" value="TRICARBOXYLATE-BINDING PROTEIN"/>
    <property type="match status" value="1"/>
</dbReference>
<feature type="chain" id="PRO_5007620029" evidence="2">
    <location>
        <begin position="23"/>
        <end position="319"/>
    </location>
</feature>
<comment type="caution">
    <text evidence="3">The sequence shown here is derived from an EMBL/GenBank/DDBJ whole genome shotgun (WGS) entry which is preliminary data.</text>
</comment>
<keyword evidence="4" id="KW-1185">Reference proteome</keyword>
<keyword evidence="2" id="KW-0732">Signal</keyword>
<gene>
    <name evidence="3" type="ORF">AWB82_01437</name>
</gene>
<feature type="signal peptide" evidence="2">
    <location>
        <begin position="1"/>
        <end position="22"/>
    </location>
</feature>
<dbReference type="SUPFAM" id="SSF53850">
    <property type="entry name" value="Periplasmic binding protein-like II"/>
    <property type="match status" value="1"/>
</dbReference>
<dbReference type="STRING" id="1777143.AWB82_01437"/>
<dbReference type="OrthoDB" id="8678477at2"/>
<evidence type="ECO:0000256" key="1">
    <source>
        <dbReference type="ARBA" id="ARBA00006987"/>
    </source>
</evidence>
<dbReference type="PANTHER" id="PTHR42928:SF5">
    <property type="entry name" value="BLR1237 PROTEIN"/>
    <property type="match status" value="1"/>
</dbReference>